<protein>
    <submittedName>
        <fullName evidence="1">Phage late control D family protein</fullName>
    </submittedName>
</protein>
<proteinExistence type="predicted"/>
<organism evidence="1 2">
    <name type="scientific">Ramlibacter cellulosilyticus</name>
    <dbReference type="NCBI Taxonomy" id="2764187"/>
    <lineage>
        <taxon>Bacteria</taxon>
        <taxon>Pseudomonadati</taxon>
        <taxon>Pseudomonadota</taxon>
        <taxon>Betaproteobacteria</taxon>
        <taxon>Burkholderiales</taxon>
        <taxon>Comamonadaceae</taxon>
        <taxon>Ramlibacter</taxon>
    </lineage>
</organism>
<accession>A0A923SB32</accession>
<reference evidence="1" key="1">
    <citation type="submission" date="2020-08" db="EMBL/GenBank/DDBJ databases">
        <title>Ramlibacter sp. USB13 16S ribosomal RNA gene genome sequencing and assembly.</title>
        <authorList>
            <person name="Kang M."/>
        </authorList>
    </citation>
    <scope>NUCLEOTIDE SEQUENCE</scope>
    <source>
        <strain evidence="1">USB13</strain>
    </source>
</reference>
<evidence type="ECO:0000313" key="1">
    <source>
        <dbReference type="EMBL" id="MBC5783430.1"/>
    </source>
</evidence>
<evidence type="ECO:0000313" key="2">
    <source>
        <dbReference type="Proteomes" id="UP000608513"/>
    </source>
</evidence>
<dbReference type="EMBL" id="JACORT010000003">
    <property type="protein sequence ID" value="MBC5783430.1"/>
    <property type="molecule type" value="Genomic_DNA"/>
</dbReference>
<dbReference type="Pfam" id="PF05954">
    <property type="entry name" value="Phage_GPD"/>
    <property type="match status" value="1"/>
</dbReference>
<dbReference type="RefSeq" id="WP_187076164.1">
    <property type="nucleotide sequence ID" value="NZ_JACORT010000003.1"/>
</dbReference>
<keyword evidence="2" id="KW-1185">Reference proteome</keyword>
<dbReference type="Proteomes" id="UP000608513">
    <property type="component" value="Unassembled WGS sequence"/>
</dbReference>
<dbReference type="SUPFAM" id="SSF69279">
    <property type="entry name" value="Phage tail proteins"/>
    <property type="match status" value="1"/>
</dbReference>
<name>A0A923SB32_9BURK</name>
<comment type="caution">
    <text evidence="1">The sequence shown here is derived from an EMBL/GenBank/DDBJ whole genome shotgun (WGS) entry which is preliminary data.</text>
</comment>
<dbReference type="AlphaFoldDB" id="A0A923SB32"/>
<sequence>MDDGRAAIASARPAFTVGGEDRPKLDSGLLRLACGETEAGLAHCEAEFGNWGDAQGGTGFLWFDRATLDFGKDFVVKIGGTTVFDGRIMALEARFPPQAPPTIVVRAEDRLQDLRMTRRTRVFDQVSDADLVQQLANDHGLTPQVDLAGGTHKVLAQVNQSDLALLRSRVFANDGELWLEGKTLHAAKRASRTDAQLELVHGARLRKMEVCADLAHQRTAVRCTGWDVSSKQAVSESAGSSAIASEASGGTSGPQLLQQALGEREDVFAHAVPFDSGAARDWAEAHLRACARRFVRGRGMADADARIRVGRRITLQGLGPLFSGAYGVVEACHRFDLAQGLWTEFVVERPWIGNP</sequence>
<gene>
    <name evidence="1" type="ORF">H8N03_10780</name>
</gene>